<name>A0A101JJ10_9ACTN</name>
<evidence type="ECO:0000313" key="12">
    <source>
        <dbReference type="EMBL" id="KUL27688.1"/>
    </source>
</evidence>
<dbReference type="PROSITE" id="PS50109">
    <property type="entry name" value="HIS_KIN"/>
    <property type="match status" value="1"/>
</dbReference>
<keyword evidence="6" id="KW-0808">Transferase</keyword>
<dbReference type="CDD" id="cd16922">
    <property type="entry name" value="HATPase_EvgS-ArcB-TorS-like"/>
    <property type="match status" value="1"/>
</dbReference>
<evidence type="ECO:0000256" key="7">
    <source>
        <dbReference type="ARBA" id="ARBA00023012"/>
    </source>
</evidence>
<dbReference type="InterPro" id="IPR036890">
    <property type="entry name" value="HATPase_C_sf"/>
</dbReference>
<dbReference type="PANTHER" id="PTHR45339:SF1">
    <property type="entry name" value="HYBRID SIGNAL TRANSDUCTION HISTIDINE KINASE J"/>
    <property type="match status" value="1"/>
</dbReference>
<evidence type="ECO:0000256" key="1">
    <source>
        <dbReference type="ARBA" id="ARBA00000085"/>
    </source>
</evidence>
<feature type="domain" description="Histidine kinase" evidence="10">
    <location>
        <begin position="123"/>
        <end position="340"/>
    </location>
</feature>
<dbReference type="SUPFAM" id="SSF55874">
    <property type="entry name" value="ATPase domain of HSP90 chaperone/DNA topoisomerase II/histidine kinase"/>
    <property type="match status" value="1"/>
</dbReference>
<dbReference type="Proteomes" id="UP000053244">
    <property type="component" value="Unassembled WGS sequence"/>
</dbReference>
<comment type="catalytic activity">
    <reaction evidence="1">
        <text>ATP + protein L-histidine = ADP + protein N-phospho-L-histidine.</text>
        <dbReference type="EC" id="2.7.13.3"/>
    </reaction>
</comment>
<dbReference type="SMART" id="SM00387">
    <property type="entry name" value="HATPase_c"/>
    <property type="match status" value="1"/>
</dbReference>
<dbReference type="InterPro" id="IPR001789">
    <property type="entry name" value="Sig_transdc_resp-reg_receiver"/>
</dbReference>
<keyword evidence="13" id="KW-1185">Reference proteome</keyword>
<dbReference type="InterPro" id="IPR005467">
    <property type="entry name" value="His_kinase_dom"/>
</dbReference>
<feature type="modified residue" description="4-aspartylphosphate" evidence="9">
    <location>
        <position position="532"/>
    </location>
</feature>
<accession>A0A101JJ10</accession>
<dbReference type="Gene3D" id="1.10.287.130">
    <property type="match status" value="1"/>
</dbReference>
<dbReference type="EMBL" id="LLZH01000296">
    <property type="protein sequence ID" value="KUL27688.1"/>
    <property type="molecule type" value="Genomic_DNA"/>
</dbReference>
<proteinExistence type="inferred from homology"/>
<evidence type="ECO:0000256" key="5">
    <source>
        <dbReference type="ARBA" id="ARBA00022553"/>
    </source>
</evidence>
<comment type="similarity">
    <text evidence="3">In the N-terminal section; belongs to the phytochrome family.</text>
</comment>
<dbReference type="Pfam" id="PF00072">
    <property type="entry name" value="Response_reg"/>
    <property type="match status" value="1"/>
</dbReference>
<protein>
    <recommendedName>
        <fullName evidence="8">Circadian input-output histidine kinase CikA</fullName>
        <ecNumber evidence="4">2.7.13.3</ecNumber>
    </recommendedName>
</protein>
<evidence type="ECO:0000256" key="2">
    <source>
        <dbReference type="ARBA" id="ARBA00004236"/>
    </source>
</evidence>
<dbReference type="CDD" id="cd17546">
    <property type="entry name" value="REC_hyHK_CKI1_RcsC-like"/>
    <property type="match status" value="1"/>
</dbReference>
<evidence type="ECO:0000313" key="13">
    <source>
        <dbReference type="Proteomes" id="UP000053244"/>
    </source>
</evidence>
<dbReference type="GO" id="GO:0000155">
    <property type="term" value="F:phosphorelay sensor kinase activity"/>
    <property type="evidence" value="ECO:0007669"/>
    <property type="project" value="InterPro"/>
</dbReference>
<dbReference type="InterPro" id="IPR003594">
    <property type="entry name" value="HATPase_dom"/>
</dbReference>
<evidence type="ECO:0000256" key="3">
    <source>
        <dbReference type="ARBA" id="ARBA00006402"/>
    </source>
</evidence>
<dbReference type="Pfam" id="PF02518">
    <property type="entry name" value="HATPase_c"/>
    <property type="match status" value="1"/>
</dbReference>
<dbReference type="SUPFAM" id="SSF47384">
    <property type="entry name" value="Homodimeric domain of signal transducing histidine kinase"/>
    <property type="match status" value="1"/>
</dbReference>
<reference evidence="12 13" key="1">
    <citation type="submission" date="2015-10" db="EMBL/GenBank/DDBJ databases">
        <authorList>
            <person name="Gilbert D.G."/>
        </authorList>
    </citation>
    <scope>NUCLEOTIDE SEQUENCE [LARGE SCALE GENOMIC DNA]</scope>
    <source>
        <strain evidence="12 13">NRRL B-16712</strain>
    </source>
</reference>
<sequence>MGYAARALVGAIPVPAAVLNTDGLVLAANEDWSAPGTDGELYPPEGTFLTASPGPCGAHRGVLEAVWRIAPGSAPALLECRCDRNADRTLRVARLADGDEQQCLITVTTQVNADVAKAEFLALLSHEVRTPVTTVVAAVELLRAQSLDQEVREIVDSVHYSATALGELTENLLDLGRLATGRLHLTHEPVAVRALLEGVVQPLQLQARSKSILLLAAPAPDLPAEVLGDPGRLRQVLAAVVGNAVKFTAAGEVVVLAEAPGDGSYVLTVSDTGPGIAEPQRVRIFQPFTQADSSAARRHEGAGLGLALASRLVDRMGGTIEVDSEPGAGALFRIRLPLHAAPTAVGDAGEPRPLARRRVAVVATSPRSVRALSWLLTSAGAEPVPADLSVVSRPMPDVDTVLWCDDAHDPEAVRRADLVIQALGPDGMALMISTTDPRTGIVRRPGVLTAPLVLGRLVAALNQERTGVRGAPVTVPPLPGGRVLLAEDNDVNRTVFRRMIQLMGVTCDAVPDGAAAVEAVLSGTRYDVVLMDVQMPRTDGLEASRRIRAAGSRTPILALTATESADRDRCVAAGMDGRLSKPITLVELRSALKPYLSPAVPPSDVDHLITQLRTDGDASPAMAR</sequence>
<evidence type="ECO:0000256" key="6">
    <source>
        <dbReference type="ARBA" id="ARBA00022777"/>
    </source>
</evidence>
<comment type="caution">
    <text evidence="12">The sequence shown here is derived from an EMBL/GenBank/DDBJ whole genome shotgun (WGS) entry which is preliminary data.</text>
</comment>
<evidence type="ECO:0000259" key="10">
    <source>
        <dbReference type="PROSITE" id="PS50109"/>
    </source>
</evidence>
<evidence type="ECO:0000256" key="8">
    <source>
        <dbReference type="ARBA" id="ARBA00074306"/>
    </source>
</evidence>
<evidence type="ECO:0000256" key="9">
    <source>
        <dbReference type="PROSITE-ProRule" id="PRU00169"/>
    </source>
</evidence>
<dbReference type="SUPFAM" id="SSF52172">
    <property type="entry name" value="CheY-like"/>
    <property type="match status" value="1"/>
</dbReference>
<dbReference type="CDD" id="cd00082">
    <property type="entry name" value="HisKA"/>
    <property type="match status" value="1"/>
</dbReference>
<dbReference type="GO" id="GO:0005886">
    <property type="term" value="C:plasma membrane"/>
    <property type="evidence" value="ECO:0007669"/>
    <property type="project" value="UniProtKB-SubCell"/>
</dbReference>
<dbReference type="SMART" id="SM00448">
    <property type="entry name" value="REC"/>
    <property type="match status" value="1"/>
</dbReference>
<dbReference type="SMART" id="SM00388">
    <property type="entry name" value="HisKA"/>
    <property type="match status" value="1"/>
</dbReference>
<dbReference type="FunFam" id="3.30.565.10:FF:000010">
    <property type="entry name" value="Sensor histidine kinase RcsC"/>
    <property type="match status" value="1"/>
</dbReference>
<dbReference type="AlphaFoldDB" id="A0A101JJ10"/>
<dbReference type="InterPro" id="IPR004358">
    <property type="entry name" value="Sig_transdc_His_kin-like_C"/>
</dbReference>
<evidence type="ECO:0000259" key="11">
    <source>
        <dbReference type="PROSITE" id="PS50110"/>
    </source>
</evidence>
<dbReference type="PROSITE" id="PS50110">
    <property type="entry name" value="RESPONSE_REGULATORY"/>
    <property type="match status" value="1"/>
</dbReference>
<dbReference type="InterPro" id="IPR011006">
    <property type="entry name" value="CheY-like_superfamily"/>
</dbReference>
<keyword evidence="7" id="KW-0902">Two-component regulatory system</keyword>
<gene>
    <name evidence="12" type="ORF">ADL15_34630</name>
</gene>
<keyword evidence="5 9" id="KW-0597">Phosphoprotein</keyword>
<dbReference type="EC" id="2.7.13.3" evidence="4"/>
<dbReference type="Gene3D" id="3.30.565.10">
    <property type="entry name" value="Histidine kinase-like ATPase, C-terminal domain"/>
    <property type="match status" value="1"/>
</dbReference>
<comment type="subcellular location">
    <subcellularLocation>
        <location evidence="2">Cell membrane</location>
    </subcellularLocation>
</comment>
<evidence type="ECO:0000256" key="4">
    <source>
        <dbReference type="ARBA" id="ARBA00012438"/>
    </source>
</evidence>
<organism evidence="12 13">
    <name type="scientific">Actinoplanes awajinensis subsp. mycoplanecinus</name>
    <dbReference type="NCBI Taxonomy" id="135947"/>
    <lineage>
        <taxon>Bacteria</taxon>
        <taxon>Bacillati</taxon>
        <taxon>Actinomycetota</taxon>
        <taxon>Actinomycetes</taxon>
        <taxon>Micromonosporales</taxon>
        <taxon>Micromonosporaceae</taxon>
        <taxon>Actinoplanes</taxon>
    </lineage>
</organism>
<dbReference type="PANTHER" id="PTHR45339">
    <property type="entry name" value="HYBRID SIGNAL TRANSDUCTION HISTIDINE KINASE J"/>
    <property type="match status" value="1"/>
</dbReference>
<dbReference type="RefSeq" id="WP_067700029.1">
    <property type="nucleotide sequence ID" value="NZ_LLZH01000296.1"/>
</dbReference>
<dbReference type="InterPro" id="IPR036097">
    <property type="entry name" value="HisK_dim/P_sf"/>
</dbReference>
<dbReference type="OrthoDB" id="340764at2"/>
<dbReference type="Pfam" id="PF00512">
    <property type="entry name" value="HisKA"/>
    <property type="match status" value="1"/>
</dbReference>
<dbReference type="Gene3D" id="3.40.50.2300">
    <property type="match status" value="1"/>
</dbReference>
<feature type="domain" description="Response regulatory" evidence="11">
    <location>
        <begin position="482"/>
        <end position="596"/>
    </location>
</feature>
<dbReference type="PRINTS" id="PR00344">
    <property type="entry name" value="BCTRLSENSOR"/>
</dbReference>
<dbReference type="InterPro" id="IPR003661">
    <property type="entry name" value="HisK_dim/P_dom"/>
</dbReference>
<keyword evidence="6" id="KW-0418">Kinase</keyword>